<dbReference type="PRINTS" id="PR00013">
    <property type="entry name" value="FNTYPEII"/>
</dbReference>
<evidence type="ECO:0000256" key="6">
    <source>
        <dbReference type="PROSITE-ProRule" id="PRU01005"/>
    </source>
</evidence>
<feature type="domain" description="Fibronectin type-II" evidence="9">
    <location>
        <begin position="822"/>
        <end position="868"/>
    </location>
</feature>
<evidence type="ECO:0000256" key="2">
    <source>
        <dbReference type="ARBA" id="ARBA00022729"/>
    </source>
</evidence>
<comment type="caution">
    <text evidence="5">Lacks conserved residue(s) required for the propagation of feature annotation.</text>
</comment>
<evidence type="ECO:0000259" key="9">
    <source>
        <dbReference type="PROSITE" id="PS51092"/>
    </source>
</evidence>
<dbReference type="GO" id="GO:0007160">
    <property type="term" value="P:cell-matrix adhesion"/>
    <property type="evidence" value="ECO:0007669"/>
    <property type="project" value="InterPro"/>
</dbReference>
<dbReference type="SMART" id="SM00539">
    <property type="entry name" value="NIDO"/>
    <property type="match status" value="1"/>
</dbReference>
<dbReference type="CDD" id="cd00062">
    <property type="entry name" value="FN2"/>
    <property type="match status" value="1"/>
</dbReference>
<evidence type="ECO:0000256" key="7">
    <source>
        <dbReference type="SAM" id="SignalP"/>
    </source>
</evidence>
<sequence length="1040" mass="112874">MARTLLLAFALFFNHAYAMIQLKDFYPYGLKNGDRNQTRRNDDQFDGPLKLKVPYPFFSGVYQSLYVNTNGAVSFKKGIRQYTPEAFPLNDTMLTPFWADVDTRNWGQIYFRETQDPALLLRASKEIQDIFLTHMDFTARSLYITTWYDVTYYGGNNATSRNTFQSIMVTDGRSSFVIFLYNEIHWTTGTASGGTQDGLNGVAAQVGFNAGDGKNYYAVNGSRTGAIINIGSMSNVGQPGKWVFRTDDLDIKDPECNLNGKADISLNPNKVQLKGGDVIFISGPCFKKSMDIRCQFGSVQVTGSFESVLRVSCVVPPNLNPGVTNVGLSTDGGKTVTNIQTPLTIQCNAGTWGPPSCTNRCPPCARGSVCDPVTGQCPNSCAPGYSNPPQCDQACAPGTFGENCTGSCHCENDAACHVVRGTCPSGQCARGWSGPTCQVKTATPAGCPPGKFGADCTSFCRCRDLASCDPVTGNCRDNACQDGYQGQDCQTKCPEGSFGQACSKQCQCALGGSCHHVTGMCPTGCKAGRTGSDCQQECLDGTFGPDCSYTCHCDGGVPCNKEMGHCPGKTCTPGWVGPTCSDRDWNSCVYKGKAYKHGEQWNDGCSEICYCAMSVVNATFCYSKCMDYKSLQPGCRLEVPPGECCPRPVCNWFKQCRYKGQTYNEGESWEDGCDYDCRCLNATSGLVMCRSKCDIYRDLPSVCSLVDVPGQCCPALQCNGPVNSVISSSKQVLNLVNGFVIYNGGFKPQVSQVTSGPVVTTEAPDGPGYTLTPIYEKEPLCYDKLSNCPNYQEYSCRQPYVPWARKNCPKFCGYCPTIGGNSKGEPCVFPFYYRGENYTTCIVAGHVRPWCATTYNYDKDTKWANCHSGIHDAFCTNKISDCARYGKNACVGDYLDWGKSNCARYCGYCDVVVGIPQGTVPPATRLPPVVVPQSTPRLPTPAPATTTVSGSARTECDYHGEAVAHNVPFRRGCQICLCFDVVSNLVSCTDLCIPDSDWGGYLHTGCTLQPPLPGKCCKRPTCGGTLPADFKYPPGYDPNN</sequence>
<evidence type="ECO:0000256" key="5">
    <source>
        <dbReference type="PROSITE-ProRule" id="PRU00479"/>
    </source>
</evidence>
<dbReference type="InterPro" id="IPR036943">
    <property type="entry name" value="FN_type2_sf"/>
</dbReference>
<keyword evidence="3" id="KW-0677">Repeat</keyword>
<name>A0A1S3K459_LINAN</name>
<dbReference type="InterPro" id="IPR051495">
    <property type="entry name" value="Epithelial_Barrier/Signaling"/>
</dbReference>
<dbReference type="SMART" id="SM00059">
    <property type="entry name" value="FN2"/>
    <property type="match status" value="1"/>
</dbReference>
<evidence type="ECO:0000256" key="3">
    <source>
        <dbReference type="ARBA" id="ARBA00022737"/>
    </source>
</evidence>
<dbReference type="OrthoDB" id="6228768at2759"/>
<dbReference type="PANTHER" id="PTHR13802">
    <property type="entry name" value="MUCIN 4-RELATED"/>
    <property type="match status" value="1"/>
</dbReference>
<dbReference type="InParanoid" id="A0A1S3K459"/>
<evidence type="ECO:0000259" key="11">
    <source>
        <dbReference type="PROSITE" id="PS51670"/>
    </source>
</evidence>
<proteinExistence type="predicted"/>
<evidence type="ECO:0000259" key="10">
    <source>
        <dbReference type="PROSITE" id="PS51220"/>
    </source>
</evidence>
<dbReference type="PROSITE" id="PS51092">
    <property type="entry name" value="FN2_2"/>
    <property type="match status" value="1"/>
</dbReference>
<dbReference type="GeneID" id="106178532"/>
<evidence type="ECO:0000259" key="8">
    <source>
        <dbReference type="PROSITE" id="PS50184"/>
    </source>
</evidence>
<evidence type="ECO:0000256" key="4">
    <source>
        <dbReference type="ARBA" id="ARBA00023157"/>
    </source>
</evidence>
<dbReference type="Gene3D" id="2.60.40.10">
    <property type="entry name" value="Immunoglobulins"/>
    <property type="match status" value="1"/>
</dbReference>
<accession>A0A1S3K459</accession>
<dbReference type="InterPro" id="IPR014756">
    <property type="entry name" value="Ig_E-set"/>
</dbReference>
<dbReference type="PROSITE" id="PS50184">
    <property type="entry name" value="VWFC_2"/>
    <property type="match status" value="2"/>
</dbReference>
<dbReference type="FunFam" id="2.10.10.10:FF:000009">
    <property type="entry name" value="Epididymal sperm-binding protein 1"/>
    <property type="match status" value="1"/>
</dbReference>
<gene>
    <name evidence="13" type="primary">LOC106178532</name>
</gene>
<keyword evidence="2 7" id="KW-0732">Signal</keyword>
<dbReference type="PROSITE" id="PS51670">
    <property type="entry name" value="SHKT"/>
    <property type="match status" value="1"/>
</dbReference>
<dbReference type="SMART" id="SM00181">
    <property type="entry name" value="EGF"/>
    <property type="match status" value="5"/>
</dbReference>
<protein>
    <submittedName>
        <fullName evidence="13">Sushi, nidogen and EGF-like domain-containing protein 1</fullName>
    </submittedName>
</protein>
<dbReference type="Gene3D" id="1.10.10.1940">
    <property type="match status" value="1"/>
</dbReference>
<dbReference type="Pfam" id="PF01549">
    <property type="entry name" value="ShK"/>
    <property type="match status" value="2"/>
</dbReference>
<feature type="domain" description="VWFC" evidence="8">
    <location>
        <begin position="654"/>
        <end position="719"/>
    </location>
</feature>
<dbReference type="AlphaFoldDB" id="A0A1S3K459"/>
<dbReference type="SUPFAM" id="SSF57603">
    <property type="entry name" value="FnI-like domain"/>
    <property type="match status" value="1"/>
</dbReference>
<feature type="domain" description="NIDO" evidence="10">
    <location>
        <begin position="96"/>
        <end position="249"/>
    </location>
</feature>
<evidence type="ECO:0000313" key="13">
    <source>
        <dbReference type="RefSeq" id="XP_013417199.1"/>
    </source>
</evidence>
<dbReference type="InterPro" id="IPR003582">
    <property type="entry name" value="ShKT_dom"/>
</dbReference>
<feature type="domain" description="ShKT" evidence="11">
    <location>
        <begin position="781"/>
        <end position="815"/>
    </location>
</feature>
<dbReference type="KEGG" id="lak:106178532"/>
<dbReference type="PROSITE" id="PS51220">
    <property type="entry name" value="NIDO"/>
    <property type="match status" value="1"/>
</dbReference>
<dbReference type="InterPro" id="IPR000742">
    <property type="entry name" value="EGF"/>
</dbReference>
<feature type="signal peptide" evidence="7">
    <location>
        <begin position="1"/>
        <end position="18"/>
    </location>
</feature>
<feature type="chain" id="PRO_5010288225" evidence="7">
    <location>
        <begin position="19"/>
        <end position="1040"/>
    </location>
</feature>
<dbReference type="SMART" id="SM00214">
    <property type="entry name" value="VWC"/>
    <property type="match status" value="3"/>
</dbReference>
<dbReference type="RefSeq" id="XP_013417199.1">
    <property type="nucleotide sequence ID" value="XM_013561745.1"/>
</dbReference>
<dbReference type="Pfam" id="PF00040">
    <property type="entry name" value="fn2"/>
    <property type="match status" value="1"/>
</dbReference>
<feature type="domain" description="VWFC" evidence="8">
    <location>
        <begin position="586"/>
        <end position="651"/>
    </location>
</feature>
<dbReference type="InterPro" id="IPR003886">
    <property type="entry name" value="NIDO_dom"/>
</dbReference>
<dbReference type="InterPro" id="IPR013806">
    <property type="entry name" value="Kringle-like"/>
</dbReference>
<dbReference type="Pfam" id="PF06119">
    <property type="entry name" value="NIDO"/>
    <property type="match status" value="1"/>
</dbReference>
<keyword evidence="12" id="KW-1185">Reference proteome</keyword>
<dbReference type="Proteomes" id="UP000085678">
    <property type="component" value="Unplaced"/>
</dbReference>
<keyword evidence="4 6" id="KW-1015">Disulfide bond</keyword>
<dbReference type="PANTHER" id="PTHR13802:SF59">
    <property type="entry name" value="SUSHI DOMAIN-CONTAINING PROTEIN 2"/>
    <property type="match status" value="1"/>
</dbReference>
<dbReference type="SUPFAM" id="SSF57440">
    <property type="entry name" value="Kringle-like"/>
    <property type="match status" value="1"/>
</dbReference>
<dbReference type="Gene3D" id="2.170.300.10">
    <property type="entry name" value="Tie2 ligand-binding domain superfamily"/>
    <property type="match status" value="2"/>
</dbReference>
<dbReference type="InterPro" id="IPR000562">
    <property type="entry name" value="FN_type2_dom"/>
</dbReference>
<dbReference type="Pfam" id="PF01833">
    <property type="entry name" value="TIG"/>
    <property type="match status" value="1"/>
</dbReference>
<evidence type="ECO:0000256" key="1">
    <source>
        <dbReference type="ARBA" id="ARBA00022536"/>
    </source>
</evidence>
<dbReference type="SMART" id="SM00254">
    <property type="entry name" value="ShKT"/>
    <property type="match status" value="2"/>
</dbReference>
<dbReference type="SUPFAM" id="SSF81296">
    <property type="entry name" value="E set domains"/>
    <property type="match status" value="1"/>
</dbReference>
<dbReference type="InterPro" id="IPR001007">
    <property type="entry name" value="VWF_dom"/>
</dbReference>
<evidence type="ECO:0000313" key="12">
    <source>
        <dbReference type="Proteomes" id="UP000085678"/>
    </source>
</evidence>
<keyword evidence="1" id="KW-0245">EGF-like domain</keyword>
<dbReference type="STRING" id="7574.A0A1S3K459"/>
<dbReference type="Gene3D" id="2.10.10.10">
    <property type="entry name" value="Fibronectin, type II, collagen-binding"/>
    <property type="match status" value="1"/>
</dbReference>
<dbReference type="InterPro" id="IPR002909">
    <property type="entry name" value="IPT_dom"/>
</dbReference>
<feature type="disulfide bond" evidence="6">
    <location>
        <begin position="781"/>
        <end position="815"/>
    </location>
</feature>
<dbReference type="InterPro" id="IPR013783">
    <property type="entry name" value="Ig-like_fold"/>
</dbReference>
<reference evidence="13" key="1">
    <citation type="submission" date="2025-08" db="UniProtKB">
        <authorList>
            <consortium name="RefSeq"/>
        </authorList>
    </citation>
    <scope>IDENTIFICATION</scope>
    <source>
        <tissue evidence="13">Gonads</tissue>
    </source>
</reference>
<organism evidence="12 13">
    <name type="scientific">Lingula anatina</name>
    <name type="common">Brachiopod</name>
    <name type="synonym">Lingula unguis</name>
    <dbReference type="NCBI Taxonomy" id="7574"/>
    <lineage>
        <taxon>Eukaryota</taxon>
        <taxon>Metazoa</taxon>
        <taxon>Spiralia</taxon>
        <taxon>Lophotrochozoa</taxon>
        <taxon>Brachiopoda</taxon>
        <taxon>Linguliformea</taxon>
        <taxon>Lingulata</taxon>
        <taxon>Lingulida</taxon>
        <taxon>Linguloidea</taxon>
        <taxon>Lingulidae</taxon>
        <taxon>Lingula</taxon>
    </lineage>
</organism>
<dbReference type="FunFam" id="2.170.300.10:FF:000041">
    <property type="entry name" value="Tyrosine protein kinase receptor tie-1, putative"/>
    <property type="match status" value="1"/>
</dbReference>